<evidence type="ECO:0000313" key="1">
    <source>
        <dbReference type="EMBL" id="MBX58818.1"/>
    </source>
</evidence>
<organism evidence="1">
    <name type="scientific">Rhizophora mucronata</name>
    <name type="common">Asiatic mangrove</name>
    <dbReference type="NCBI Taxonomy" id="61149"/>
    <lineage>
        <taxon>Eukaryota</taxon>
        <taxon>Viridiplantae</taxon>
        <taxon>Streptophyta</taxon>
        <taxon>Embryophyta</taxon>
        <taxon>Tracheophyta</taxon>
        <taxon>Spermatophyta</taxon>
        <taxon>Magnoliopsida</taxon>
        <taxon>eudicotyledons</taxon>
        <taxon>Gunneridae</taxon>
        <taxon>Pentapetalae</taxon>
        <taxon>rosids</taxon>
        <taxon>fabids</taxon>
        <taxon>Malpighiales</taxon>
        <taxon>Rhizophoraceae</taxon>
        <taxon>Rhizophora</taxon>
    </lineage>
</organism>
<reference evidence="1" key="1">
    <citation type="submission" date="2018-02" db="EMBL/GenBank/DDBJ databases">
        <title>Rhizophora mucronata_Transcriptome.</title>
        <authorList>
            <person name="Meera S.P."/>
            <person name="Sreeshan A."/>
            <person name="Augustine A."/>
        </authorList>
    </citation>
    <scope>NUCLEOTIDE SEQUENCE</scope>
    <source>
        <tissue evidence="1">Leaf</tissue>
    </source>
</reference>
<dbReference type="EMBL" id="GGEC01078334">
    <property type="protein sequence ID" value="MBX58818.1"/>
    <property type="molecule type" value="Transcribed_RNA"/>
</dbReference>
<name>A0A2P2PVP6_RHIMU</name>
<protein>
    <submittedName>
        <fullName evidence="1">Uncharacterized protein</fullName>
    </submittedName>
</protein>
<sequence>MLVSVIVIVDCRGNFQMSWNFINCPFSYSKCFSLIMFSMCV</sequence>
<proteinExistence type="predicted"/>
<dbReference type="AlphaFoldDB" id="A0A2P2PVP6"/>
<accession>A0A2P2PVP6</accession>